<accession>A0AAD5WFI8</accession>
<proteinExistence type="predicted"/>
<dbReference type="EMBL" id="JAHQIW010006169">
    <property type="protein sequence ID" value="KAJ1368359.1"/>
    <property type="molecule type" value="Genomic_DNA"/>
</dbReference>
<feature type="chain" id="PRO_5042090370" evidence="1">
    <location>
        <begin position="16"/>
        <end position="108"/>
    </location>
</feature>
<evidence type="ECO:0000313" key="2">
    <source>
        <dbReference type="EMBL" id="KAJ1368359.1"/>
    </source>
</evidence>
<sequence length="108" mass="12495">MRIILFAFFTTLASAAMLRNPASKVKRSMNGDDSLDEQLRRANELLKIERDADTTMRLPEQLHSMQDEIRDELSSQQKPTLEDTMQKYQPGDYIMDAYVIRLTKEGLV</sequence>
<gene>
    <name evidence="2" type="ORF">KIN20_029479</name>
</gene>
<name>A0AAD5WFI8_PARTN</name>
<comment type="caution">
    <text evidence="2">The sequence shown here is derived from an EMBL/GenBank/DDBJ whole genome shotgun (WGS) entry which is preliminary data.</text>
</comment>
<reference evidence="2" key="1">
    <citation type="submission" date="2021-06" db="EMBL/GenBank/DDBJ databases">
        <title>Parelaphostrongylus tenuis whole genome reference sequence.</title>
        <authorList>
            <person name="Garwood T.J."/>
            <person name="Larsen P.A."/>
            <person name="Fountain-Jones N.M."/>
            <person name="Garbe J.R."/>
            <person name="Macchietto M.G."/>
            <person name="Kania S.A."/>
            <person name="Gerhold R.W."/>
            <person name="Richards J.E."/>
            <person name="Wolf T.M."/>
        </authorList>
    </citation>
    <scope>NUCLEOTIDE SEQUENCE</scope>
    <source>
        <strain evidence="2">MNPRO001-30</strain>
        <tissue evidence="2">Meninges</tissue>
    </source>
</reference>
<feature type="signal peptide" evidence="1">
    <location>
        <begin position="1"/>
        <end position="15"/>
    </location>
</feature>
<keyword evidence="1" id="KW-0732">Signal</keyword>
<keyword evidence="3" id="KW-1185">Reference proteome</keyword>
<dbReference type="AlphaFoldDB" id="A0AAD5WFI8"/>
<dbReference type="Proteomes" id="UP001196413">
    <property type="component" value="Unassembled WGS sequence"/>
</dbReference>
<organism evidence="2 3">
    <name type="scientific">Parelaphostrongylus tenuis</name>
    <name type="common">Meningeal worm</name>
    <dbReference type="NCBI Taxonomy" id="148309"/>
    <lineage>
        <taxon>Eukaryota</taxon>
        <taxon>Metazoa</taxon>
        <taxon>Ecdysozoa</taxon>
        <taxon>Nematoda</taxon>
        <taxon>Chromadorea</taxon>
        <taxon>Rhabditida</taxon>
        <taxon>Rhabditina</taxon>
        <taxon>Rhabditomorpha</taxon>
        <taxon>Strongyloidea</taxon>
        <taxon>Metastrongylidae</taxon>
        <taxon>Parelaphostrongylus</taxon>
    </lineage>
</organism>
<evidence type="ECO:0000256" key="1">
    <source>
        <dbReference type="SAM" id="SignalP"/>
    </source>
</evidence>
<protein>
    <submittedName>
        <fullName evidence="2">Uncharacterized protein</fullName>
    </submittedName>
</protein>
<evidence type="ECO:0000313" key="3">
    <source>
        <dbReference type="Proteomes" id="UP001196413"/>
    </source>
</evidence>